<dbReference type="PANTHER" id="PTHR45588:SF1">
    <property type="entry name" value="WW DOMAIN-CONTAINING PROTEIN"/>
    <property type="match status" value="1"/>
</dbReference>
<dbReference type="SUPFAM" id="SSF48452">
    <property type="entry name" value="TPR-like"/>
    <property type="match status" value="2"/>
</dbReference>
<sequence>MAAGAEQHRLGSSNGNMAALDDDGGDDDGYYDLGSFHRPVTTSSAAAQRWFDRGMVWCYGFNHEEAAKCFERAGAHDPACALAHWGLAYALGPNYNKPWDLFSGRERRTTADKTHAAVERASSAASRGASPVERALIAALRHRYPRPEAPAKPDFSIWNRGYADAMAAVSARFPDDLDVAALYADAMMNMTPWNLWDIRTGLPTADARTLEVRRVLERALAQHGGDEHAGLLHLYIHLMEMSQMPEVAMPAADKLRGLVPDSGHLNHMPSHLDILVGDYSRAVVANTDAVRADQKFLVRQGPMNFYTLYRSHDYHFRLYSAMFAGKSRVALETVDMLEASVSEDLLRVESPPMADWLEAFLAMRVHALIRFGRWKDVLAIKLPRDRELYCVTTALVHYARGMALAATGRVDEADEQRCLFREAVPRVKPTRTLFNNKCIDILCVAQAMLDGEIEYRAGNFDAAFAHLRESIARYDKLPFDEPWGWMQPARHAYGALLLEQGRADEACAVYSADLGLDDSLPRVHRHPNNVWALHGYHECLLRLGRTAEAAAVEPRLKAALAQADVPIRSSCYCRTVPPKI</sequence>
<evidence type="ECO:0000313" key="2">
    <source>
        <dbReference type="Proteomes" id="UP000824596"/>
    </source>
</evidence>
<proteinExistence type="predicted"/>
<dbReference type="PANTHER" id="PTHR45588">
    <property type="entry name" value="TPR DOMAIN-CONTAINING PROTEIN"/>
    <property type="match status" value="1"/>
</dbReference>
<name>A0A9P8MNT8_9HYPO</name>
<dbReference type="Proteomes" id="UP000824596">
    <property type="component" value="Unassembled WGS sequence"/>
</dbReference>
<gene>
    <name evidence="1" type="ORF">HRG_10720</name>
</gene>
<dbReference type="EMBL" id="JAIZPD010000016">
    <property type="protein sequence ID" value="KAH0958419.1"/>
    <property type="molecule type" value="Genomic_DNA"/>
</dbReference>
<keyword evidence="2" id="KW-1185">Reference proteome</keyword>
<reference evidence="1" key="1">
    <citation type="submission" date="2021-09" db="EMBL/GenBank/DDBJ databases">
        <title>A high-quality genome of the endoparasitic fungus Hirsutella rhossiliensis with a comparison of Hirsutella genomes reveals transposable elements contributing to genome size variation.</title>
        <authorList>
            <person name="Lin R."/>
            <person name="Jiao Y."/>
            <person name="Sun X."/>
            <person name="Ling J."/>
            <person name="Xie B."/>
            <person name="Cheng X."/>
        </authorList>
    </citation>
    <scope>NUCLEOTIDE SEQUENCE</scope>
    <source>
        <strain evidence="1">HR02</strain>
    </source>
</reference>
<dbReference type="OrthoDB" id="414774at2759"/>
<accession>A0A9P8MNT8</accession>
<evidence type="ECO:0000313" key="1">
    <source>
        <dbReference type="EMBL" id="KAH0958419.1"/>
    </source>
</evidence>
<dbReference type="RefSeq" id="XP_044715932.1">
    <property type="nucleotide sequence ID" value="XM_044869190.1"/>
</dbReference>
<dbReference type="GeneID" id="68359848"/>
<organism evidence="1 2">
    <name type="scientific">Hirsutella rhossiliensis</name>
    <dbReference type="NCBI Taxonomy" id="111463"/>
    <lineage>
        <taxon>Eukaryota</taxon>
        <taxon>Fungi</taxon>
        <taxon>Dikarya</taxon>
        <taxon>Ascomycota</taxon>
        <taxon>Pezizomycotina</taxon>
        <taxon>Sordariomycetes</taxon>
        <taxon>Hypocreomycetidae</taxon>
        <taxon>Hypocreales</taxon>
        <taxon>Ophiocordycipitaceae</taxon>
        <taxon>Hirsutella</taxon>
    </lineage>
</organism>
<comment type="caution">
    <text evidence="1">The sequence shown here is derived from an EMBL/GenBank/DDBJ whole genome shotgun (WGS) entry which is preliminary data.</text>
</comment>
<dbReference type="Gene3D" id="1.25.40.10">
    <property type="entry name" value="Tetratricopeptide repeat domain"/>
    <property type="match status" value="1"/>
</dbReference>
<dbReference type="AlphaFoldDB" id="A0A9P8MNT8"/>
<protein>
    <submittedName>
        <fullName evidence="1">Tetratricopeptide repeat protein</fullName>
    </submittedName>
</protein>
<dbReference type="InterPro" id="IPR011990">
    <property type="entry name" value="TPR-like_helical_dom_sf"/>
</dbReference>